<name>A0ABP7GR75_9FLAO</name>
<dbReference type="RefSeq" id="WP_345145199.1">
    <property type="nucleotide sequence ID" value="NZ_BAABDU010000004.1"/>
</dbReference>
<reference evidence="2" key="1">
    <citation type="journal article" date="2019" name="Int. J. Syst. Evol. Microbiol.">
        <title>The Global Catalogue of Microorganisms (GCM) 10K type strain sequencing project: providing services to taxonomists for standard genome sequencing and annotation.</title>
        <authorList>
            <consortium name="The Broad Institute Genomics Platform"/>
            <consortium name="The Broad Institute Genome Sequencing Center for Infectious Disease"/>
            <person name="Wu L."/>
            <person name="Ma J."/>
        </authorList>
    </citation>
    <scope>NUCLEOTIDE SEQUENCE [LARGE SCALE GENOMIC DNA]</scope>
    <source>
        <strain evidence="2">JCM 17337</strain>
    </source>
</reference>
<evidence type="ECO:0008006" key="3">
    <source>
        <dbReference type="Google" id="ProtNLM"/>
    </source>
</evidence>
<protein>
    <recommendedName>
        <fullName evidence="3">TolB-like protein</fullName>
    </recommendedName>
</protein>
<keyword evidence="2" id="KW-1185">Reference proteome</keyword>
<evidence type="ECO:0000313" key="1">
    <source>
        <dbReference type="EMBL" id="GAA3771739.1"/>
    </source>
</evidence>
<dbReference type="EMBL" id="BAABDU010000004">
    <property type="protein sequence ID" value="GAA3771739.1"/>
    <property type="molecule type" value="Genomic_DNA"/>
</dbReference>
<gene>
    <name evidence="1" type="ORF">GCM10022423_27340</name>
</gene>
<dbReference type="Proteomes" id="UP001500748">
    <property type="component" value="Unassembled WGS sequence"/>
</dbReference>
<evidence type="ECO:0000313" key="2">
    <source>
        <dbReference type="Proteomes" id="UP001500748"/>
    </source>
</evidence>
<sequence length="416" mass="48739">MKKINLLLISILFLNFVNCQKKDNNSKTIINVDKIEQKSVGFSDKYEALPKLNIEEISVSEYKRLCVTKKSLIEIPLNYDTNYYNLETNDKIVQLRREKKVESNGSAVNWYDFLGFYPTLNMYAFSRNSVSESLDFSEFMLINKSNGEIVNIISSGDDRIENPIPSSKKQYLAYFDNQVYTANDSFLGILKFDEKNKLKEYRSLISENFNIYQIAWGENDVLLIKTSSDNGENFKYYKSNVLSQNTNEKSLDDESEQVNVFFGDSTIGLGKEKCFKSITKQDGSSILEKQNKLYKSRFSSFENSNLINAKYQFVKQIFKNKNDYRIILYTLLNDKKKDSIEFYRSTVDKQIPNYTCLSYLDVKNNKIWQLKYFATDNEIILYMNNDVKKDGSIKRDSLYFLDESKEAKMDTYKLFW</sequence>
<comment type="caution">
    <text evidence="1">The sequence shown here is derived from an EMBL/GenBank/DDBJ whole genome shotgun (WGS) entry which is preliminary data.</text>
</comment>
<proteinExistence type="predicted"/>
<accession>A0ABP7GR75</accession>
<organism evidence="1 2">
    <name type="scientific">Flavobacterium ginsengiterrae</name>
    <dbReference type="NCBI Taxonomy" id="871695"/>
    <lineage>
        <taxon>Bacteria</taxon>
        <taxon>Pseudomonadati</taxon>
        <taxon>Bacteroidota</taxon>
        <taxon>Flavobacteriia</taxon>
        <taxon>Flavobacteriales</taxon>
        <taxon>Flavobacteriaceae</taxon>
        <taxon>Flavobacterium</taxon>
    </lineage>
</organism>